<evidence type="ECO:0000256" key="1">
    <source>
        <dbReference type="SAM" id="MobiDB-lite"/>
    </source>
</evidence>
<accession>A0AAE0U511</accession>
<feature type="domain" description="C2H2-type" evidence="2">
    <location>
        <begin position="269"/>
        <end position="290"/>
    </location>
</feature>
<dbReference type="Proteomes" id="UP001285441">
    <property type="component" value="Unassembled WGS sequence"/>
</dbReference>
<name>A0AAE0U511_9PEZI</name>
<dbReference type="SMART" id="SM00355">
    <property type="entry name" value="ZnF_C2H2"/>
    <property type="match status" value="5"/>
</dbReference>
<reference evidence="3" key="1">
    <citation type="journal article" date="2023" name="Mol. Phylogenet. Evol.">
        <title>Genome-scale phylogeny and comparative genomics of the fungal order Sordariales.</title>
        <authorList>
            <person name="Hensen N."/>
            <person name="Bonometti L."/>
            <person name="Westerberg I."/>
            <person name="Brannstrom I.O."/>
            <person name="Guillou S."/>
            <person name="Cros-Aarteil S."/>
            <person name="Calhoun S."/>
            <person name="Haridas S."/>
            <person name="Kuo A."/>
            <person name="Mondo S."/>
            <person name="Pangilinan J."/>
            <person name="Riley R."/>
            <person name="LaButti K."/>
            <person name="Andreopoulos B."/>
            <person name="Lipzen A."/>
            <person name="Chen C."/>
            <person name="Yan M."/>
            <person name="Daum C."/>
            <person name="Ng V."/>
            <person name="Clum A."/>
            <person name="Steindorff A."/>
            <person name="Ohm R.A."/>
            <person name="Martin F."/>
            <person name="Silar P."/>
            <person name="Natvig D.O."/>
            <person name="Lalanne C."/>
            <person name="Gautier V."/>
            <person name="Ament-Velasquez S.L."/>
            <person name="Kruys A."/>
            <person name="Hutchinson M.I."/>
            <person name="Powell A.J."/>
            <person name="Barry K."/>
            <person name="Miller A.N."/>
            <person name="Grigoriev I.V."/>
            <person name="Debuchy R."/>
            <person name="Gladieux P."/>
            <person name="Hiltunen Thoren M."/>
            <person name="Johannesson H."/>
        </authorList>
    </citation>
    <scope>NUCLEOTIDE SEQUENCE</scope>
    <source>
        <strain evidence="3">CBS 232.78</strain>
    </source>
</reference>
<feature type="domain" description="C2H2-type" evidence="2">
    <location>
        <begin position="368"/>
        <end position="392"/>
    </location>
</feature>
<evidence type="ECO:0000313" key="4">
    <source>
        <dbReference type="Proteomes" id="UP001285441"/>
    </source>
</evidence>
<dbReference type="AlphaFoldDB" id="A0AAE0U511"/>
<evidence type="ECO:0000313" key="3">
    <source>
        <dbReference type="EMBL" id="KAK3391206.1"/>
    </source>
</evidence>
<proteinExistence type="predicted"/>
<dbReference type="InterPro" id="IPR013087">
    <property type="entry name" value="Znf_C2H2_type"/>
</dbReference>
<feature type="region of interest" description="Disordered" evidence="1">
    <location>
        <begin position="540"/>
        <end position="568"/>
    </location>
</feature>
<reference evidence="3" key="2">
    <citation type="submission" date="2023-06" db="EMBL/GenBank/DDBJ databases">
        <authorList>
            <consortium name="Lawrence Berkeley National Laboratory"/>
            <person name="Haridas S."/>
            <person name="Hensen N."/>
            <person name="Bonometti L."/>
            <person name="Westerberg I."/>
            <person name="Brannstrom I.O."/>
            <person name="Guillou S."/>
            <person name="Cros-Aarteil S."/>
            <person name="Calhoun S."/>
            <person name="Kuo A."/>
            <person name="Mondo S."/>
            <person name="Pangilinan J."/>
            <person name="Riley R."/>
            <person name="LaButti K."/>
            <person name="Andreopoulos B."/>
            <person name="Lipzen A."/>
            <person name="Chen C."/>
            <person name="Yanf M."/>
            <person name="Daum C."/>
            <person name="Ng V."/>
            <person name="Clum A."/>
            <person name="Steindorff A."/>
            <person name="Ohm R."/>
            <person name="Martin F."/>
            <person name="Silar P."/>
            <person name="Natvig D."/>
            <person name="Lalanne C."/>
            <person name="Gautier V."/>
            <person name="Ament-velasquez S.L."/>
            <person name="Kruys A."/>
            <person name="Hutchinson M.I."/>
            <person name="Powell A.J."/>
            <person name="Barry K."/>
            <person name="Miller A.N."/>
            <person name="Grigoriev I.V."/>
            <person name="Debuchy R."/>
            <person name="Gladieux P."/>
            <person name="Thoren M.H."/>
            <person name="Johannesson H."/>
        </authorList>
    </citation>
    <scope>NUCLEOTIDE SEQUENCE</scope>
    <source>
        <strain evidence="3">CBS 232.78</strain>
    </source>
</reference>
<feature type="domain" description="C2H2-type" evidence="2">
    <location>
        <begin position="419"/>
        <end position="441"/>
    </location>
</feature>
<evidence type="ECO:0000259" key="2">
    <source>
        <dbReference type="SMART" id="SM00355"/>
    </source>
</evidence>
<feature type="domain" description="C2H2-type" evidence="2">
    <location>
        <begin position="293"/>
        <end position="315"/>
    </location>
</feature>
<gene>
    <name evidence="3" type="ORF">B0H63DRAFT_467464</name>
</gene>
<comment type="caution">
    <text evidence="3">The sequence shown here is derived from an EMBL/GenBank/DDBJ whole genome shotgun (WGS) entry which is preliminary data.</text>
</comment>
<sequence length="797" mass="89125">MVGVSEQYLLQAKLVTEDLERLRTLDIFNILSLDPVTHSPYSGCPMSLTPKPSQRKFLDDRMEHLQRRCHNDSIYRVAGAPDYKTLSLLRRFLLPQGGKGFNINVWNDICSRSRDGHKRTWVCCGAALDDSQVLASRKKPLTGHGGHDHGLGGHVQYSHRDRCPCGTTKESGYRHLVVRHFFAFCQPDCGRLLVEDWTSHLASSHPYSKCRVQRCGELFFIGISRHLALDHGLRKCSDCCLACLEDTCGISNHDKESAWQHVLQHHSWAECPRCGLFVQRDTLPAHLGSHGWVSCKVCGHMEPDAEALDTHMQNHPLCRVCKHRIMEALMDQHLKIHNSGICPIPTCAEMVPLASFPSHFAKLHNNTEACPESGCEELQSKSGLLRHLINVHDWILCTICSEPVCRPLAQHEYEKHGVRPCPDCPSRFAEADMELHRTTKHGLRKCPFCGELVHTSTVMQHLLGCPERLRASGPSAESNIPPSGAGAGATPNVRTPGPDPKELAATLRQALQQGTASEEAMTQQLEQLCDAVGLTLLPRSPISSVLPPPSRKRRASSTQGSNKRAAPKSVASLVTKLTESAFSNFVELVKGVRGLGSQSGRHQLRELRQLTGDPVHRVPALYEIINGADAGIHVQRLIRHRGLALLANTLTATREEKGRDRMDSADFDAILDSPSFAALMRKQRKPREDSRRWLINSFKEGMQVLRVTRPYEGLICFISHTNARPYLRLSDNDLEQFHTDIAQFQHFWEAGGHLLEIINGKSMNFMFECQSSTTEPQSKESLVQLLQVVEQRVRTDA</sequence>
<keyword evidence="4" id="KW-1185">Reference proteome</keyword>
<organism evidence="3 4">
    <name type="scientific">Podospora didyma</name>
    <dbReference type="NCBI Taxonomy" id="330526"/>
    <lineage>
        <taxon>Eukaryota</taxon>
        <taxon>Fungi</taxon>
        <taxon>Dikarya</taxon>
        <taxon>Ascomycota</taxon>
        <taxon>Pezizomycotina</taxon>
        <taxon>Sordariomycetes</taxon>
        <taxon>Sordariomycetidae</taxon>
        <taxon>Sordariales</taxon>
        <taxon>Podosporaceae</taxon>
        <taxon>Podospora</taxon>
    </lineage>
</organism>
<feature type="domain" description="C2H2-type" evidence="2">
    <location>
        <begin position="241"/>
        <end position="265"/>
    </location>
</feature>
<protein>
    <recommendedName>
        <fullName evidence="2">C2H2-type domain-containing protein</fullName>
    </recommendedName>
</protein>
<feature type="region of interest" description="Disordered" evidence="1">
    <location>
        <begin position="471"/>
        <end position="499"/>
    </location>
</feature>
<dbReference type="EMBL" id="JAULSW010000002">
    <property type="protein sequence ID" value="KAK3391206.1"/>
    <property type="molecule type" value="Genomic_DNA"/>
</dbReference>